<protein>
    <submittedName>
        <fullName evidence="2">Uncharacterized protein</fullName>
    </submittedName>
</protein>
<dbReference type="Proteomes" id="UP000263486">
    <property type="component" value="Unassembled WGS sequence"/>
</dbReference>
<keyword evidence="3" id="KW-1185">Reference proteome</keyword>
<proteinExistence type="predicted"/>
<gene>
    <name evidence="2" type="ORF">DYH56_13825</name>
</gene>
<evidence type="ECO:0000313" key="3">
    <source>
        <dbReference type="Proteomes" id="UP000263486"/>
    </source>
</evidence>
<sequence>MKKTMIWCSLLSLVLLKIFAIYKGVKFGIIPKSYDVVTFLMVGLGTFIVYLLYKIGEKKKTLYNIFLIGCIIGTDGFSEGSLEKTLHTLGMISLLIFIVSFISLEKKYYK</sequence>
<feature type="transmembrane region" description="Helical" evidence="1">
    <location>
        <begin position="86"/>
        <end position="104"/>
    </location>
</feature>
<organism evidence="2 3">
    <name type="scientific">Psychrilyobacter piezotolerans</name>
    <dbReference type="NCBI Taxonomy" id="2293438"/>
    <lineage>
        <taxon>Bacteria</taxon>
        <taxon>Fusobacteriati</taxon>
        <taxon>Fusobacteriota</taxon>
        <taxon>Fusobacteriia</taxon>
        <taxon>Fusobacteriales</taxon>
        <taxon>Fusobacteriaceae</taxon>
        <taxon>Psychrilyobacter</taxon>
    </lineage>
</organism>
<feature type="transmembrane region" description="Helical" evidence="1">
    <location>
        <begin position="36"/>
        <end position="53"/>
    </location>
</feature>
<keyword evidence="1" id="KW-1133">Transmembrane helix</keyword>
<dbReference type="EMBL" id="QUAJ01000035">
    <property type="protein sequence ID" value="REI39673.1"/>
    <property type="molecule type" value="Genomic_DNA"/>
</dbReference>
<reference evidence="2 3" key="1">
    <citation type="submission" date="2018-08" db="EMBL/GenBank/DDBJ databases">
        <title>Draft genome sequence of Psychrilyobacter sp. strain SD5 isolated from Black Sea water.</title>
        <authorList>
            <person name="Yadav S."/>
            <person name="Villanueva L."/>
            <person name="Damste J.S.S."/>
        </authorList>
    </citation>
    <scope>NUCLEOTIDE SEQUENCE [LARGE SCALE GENOMIC DNA]</scope>
    <source>
        <strain evidence="2 3">SD5</strain>
    </source>
</reference>
<keyword evidence="1" id="KW-0812">Transmembrane</keyword>
<keyword evidence="1" id="KW-0472">Membrane</keyword>
<evidence type="ECO:0000256" key="1">
    <source>
        <dbReference type="SAM" id="Phobius"/>
    </source>
</evidence>
<name>A0ABX9KDM9_9FUSO</name>
<comment type="caution">
    <text evidence="2">The sequence shown here is derived from an EMBL/GenBank/DDBJ whole genome shotgun (WGS) entry which is preliminary data.</text>
</comment>
<feature type="transmembrane region" description="Helical" evidence="1">
    <location>
        <begin position="62"/>
        <end position="80"/>
    </location>
</feature>
<accession>A0ABX9KDM9</accession>
<evidence type="ECO:0000313" key="2">
    <source>
        <dbReference type="EMBL" id="REI39673.1"/>
    </source>
</evidence>
<dbReference type="RefSeq" id="WP_114643468.1">
    <property type="nucleotide sequence ID" value="NZ_JAACIO010000034.1"/>
</dbReference>